<reference evidence="8" key="1">
    <citation type="journal article" date="2017" name="Genome Biol.">
        <title>Comparative genomics reveals high biological diversity and specific adaptations in the industrially and medically important fungal genus Aspergillus.</title>
        <authorList>
            <person name="de Vries R.P."/>
            <person name="Riley R."/>
            <person name="Wiebenga A."/>
            <person name="Aguilar-Osorio G."/>
            <person name="Amillis S."/>
            <person name="Uchima C.A."/>
            <person name="Anderluh G."/>
            <person name="Asadollahi M."/>
            <person name="Askin M."/>
            <person name="Barry K."/>
            <person name="Battaglia E."/>
            <person name="Bayram O."/>
            <person name="Benocci T."/>
            <person name="Braus-Stromeyer S.A."/>
            <person name="Caldana C."/>
            <person name="Canovas D."/>
            <person name="Cerqueira G.C."/>
            <person name="Chen F."/>
            <person name="Chen W."/>
            <person name="Choi C."/>
            <person name="Clum A."/>
            <person name="Dos Santos R.A."/>
            <person name="Damasio A.R."/>
            <person name="Diallinas G."/>
            <person name="Emri T."/>
            <person name="Fekete E."/>
            <person name="Flipphi M."/>
            <person name="Freyberg S."/>
            <person name="Gallo A."/>
            <person name="Gournas C."/>
            <person name="Habgood R."/>
            <person name="Hainaut M."/>
            <person name="Harispe M.L."/>
            <person name="Henrissat B."/>
            <person name="Hilden K.S."/>
            <person name="Hope R."/>
            <person name="Hossain A."/>
            <person name="Karabika E."/>
            <person name="Karaffa L."/>
            <person name="Karanyi Z."/>
            <person name="Krasevec N."/>
            <person name="Kuo A."/>
            <person name="Kusch H."/>
            <person name="LaButti K."/>
            <person name="Lagendijk E.L."/>
            <person name="Lapidus A."/>
            <person name="Levasseur A."/>
            <person name="Lindquist E."/>
            <person name="Lipzen A."/>
            <person name="Logrieco A.F."/>
            <person name="MacCabe A."/>
            <person name="Maekelae M.R."/>
            <person name="Malavazi I."/>
            <person name="Melin P."/>
            <person name="Meyer V."/>
            <person name="Mielnichuk N."/>
            <person name="Miskei M."/>
            <person name="Molnar A.P."/>
            <person name="Mule G."/>
            <person name="Ngan C.Y."/>
            <person name="Orejas M."/>
            <person name="Orosz E."/>
            <person name="Ouedraogo J.P."/>
            <person name="Overkamp K.M."/>
            <person name="Park H.-S."/>
            <person name="Perrone G."/>
            <person name="Piumi F."/>
            <person name="Punt P.J."/>
            <person name="Ram A.F."/>
            <person name="Ramon A."/>
            <person name="Rauscher S."/>
            <person name="Record E."/>
            <person name="Riano-Pachon D.M."/>
            <person name="Robert V."/>
            <person name="Roehrig J."/>
            <person name="Ruller R."/>
            <person name="Salamov A."/>
            <person name="Salih N.S."/>
            <person name="Samson R.A."/>
            <person name="Sandor E."/>
            <person name="Sanguinetti M."/>
            <person name="Schuetze T."/>
            <person name="Sepcic K."/>
            <person name="Shelest E."/>
            <person name="Sherlock G."/>
            <person name="Sophianopoulou V."/>
            <person name="Squina F.M."/>
            <person name="Sun H."/>
            <person name="Susca A."/>
            <person name="Todd R.B."/>
            <person name="Tsang A."/>
            <person name="Unkles S.E."/>
            <person name="van de Wiele N."/>
            <person name="van Rossen-Uffink D."/>
            <person name="Oliveira J.V."/>
            <person name="Vesth T.C."/>
            <person name="Visser J."/>
            <person name="Yu J.-H."/>
            <person name="Zhou M."/>
            <person name="Andersen M.R."/>
            <person name="Archer D.B."/>
            <person name="Baker S.E."/>
            <person name="Benoit I."/>
            <person name="Brakhage A.A."/>
            <person name="Braus G.H."/>
            <person name="Fischer R."/>
            <person name="Frisvad J.C."/>
            <person name="Goldman G.H."/>
            <person name="Houbraken J."/>
            <person name="Oakley B."/>
            <person name="Pocsi I."/>
            <person name="Scazzocchio C."/>
            <person name="Seiboth B."/>
            <person name="vanKuyk P.A."/>
            <person name="Wortman J."/>
            <person name="Dyer P.S."/>
            <person name="Grigoriev I.V."/>
        </authorList>
    </citation>
    <scope>NUCLEOTIDE SEQUENCE [LARGE SCALE GENOMIC DNA]</scope>
    <source>
        <strain evidence="8">CBS 593.65</strain>
    </source>
</reference>
<dbReference type="InterPro" id="IPR001138">
    <property type="entry name" value="Zn2Cys6_DnaBD"/>
</dbReference>
<dbReference type="GO" id="GO:0003677">
    <property type="term" value="F:DNA binding"/>
    <property type="evidence" value="ECO:0007669"/>
    <property type="project" value="UniProtKB-KW"/>
</dbReference>
<dbReference type="SMART" id="SM00066">
    <property type="entry name" value="GAL4"/>
    <property type="match status" value="1"/>
</dbReference>
<dbReference type="Gene3D" id="4.10.240.10">
    <property type="entry name" value="Zn(2)-C6 fungal-type DNA-binding domain"/>
    <property type="match status" value="1"/>
</dbReference>
<dbReference type="AlphaFoldDB" id="A0A1L9T5K9"/>
<dbReference type="OrthoDB" id="1919336at2759"/>
<keyword evidence="4" id="KW-0804">Transcription</keyword>
<dbReference type="SUPFAM" id="SSF57701">
    <property type="entry name" value="Zn2/Cys6 DNA-binding domain"/>
    <property type="match status" value="1"/>
</dbReference>
<comment type="subcellular location">
    <subcellularLocation>
        <location evidence="1">Nucleus</location>
    </subcellularLocation>
</comment>
<dbReference type="PANTHER" id="PTHR37534">
    <property type="entry name" value="TRANSCRIPTIONAL ACTIVATOR PROTEIN UGA3"/>
    <property type="match status" value="1"/>
</dbReference>
<dbReference type="PROSITE" id="PS50048">
    <property type="entry name" value="ZN2_CY6_FUNGAL_2"/>
    <property type="match status" value="1"/>
</dbReference>
<dbReference type="VEuPathDB" id="FungiDB:ASPSYDRAFT_469194"/>
<accession>A0A1L9T5K9</accession>
<evidence type="ECO:0000259" key="6">
    <source>
        <dbReference type="PROSITE" id="PS50048"/>
    </source>
</evidence>
<evidence type="ECO:0000313" key="7">
    <source>
        <dbReference type="EMBL" id="OJJ54573.1"/>
    </source>
</evidence>
<dbReference type="Pfam" id="PF00172">
    <property type="entry name" value="Zn_clus"/>
    <property type="match status" value="1"/>
</dbReference>
<dbReference type="PROSITE" id="PS00463">
    <property type="entry name" value="ZN2_CY6_FUNGAL_1"/>
    <property type="match status" value="1"/>
</dbReference>
<evidence type="ECO:0000256" key="4">
    <source>
        <dbReference type="ARBA" id="ARBA00023163"/>
    </source>
</evidence>
<protein>
    <recommendedName>
        <fullName evidence="6">Zn(2)-C6 fungal-type domain-containing protein</fullName>
    </recommendedName>
</protein>
<evidence type="ECO:0000256" key="5">
    <source>
        <dbReference type="ARBA" id="ARBA00023242"/>
    </source>
</evidence>
<feature type="domain" description="Zn(2)-C6 fungal-type" evidence="6">
    <location>
        <begin position="38"/>
        <end position="68"/>
    </location>
</feature>
<proteinExistence type="predicted"/>
<name>A0A1L9T5K9_9EURO</name>
<keyword evidence="2" id="KW-0805">Transcription regulation</keyword>
<dbReference type="GO" id="GO:0000981">
    <property type="term" value="F:DNA-binding transcription factor activity, RNA polymerase II-specific"/>
    <property type="evidence" value="ECO:0007669"/>
    <property type="project" value="InterPro"/>
</dbReference>
<evidence type="ECO:0000256" key="3">
    <source>
        <dbReference type="ARBA" id="ARBA00023125"/>
    </source>
</evidence>
<dbReference type="InterPro" id="IPR036864">
    <property type="entry name" value="Zn2-C6_fun-type_DNA-bd_sf"/>
</dbReference>
<gene>
    <name evidence="7" type="ORF">ASPSYDRAFT_469194</name>
</gene>
<evidence type="ECO:0000256" key="2">
    <source>
        <dbReference type="ARBA" id="ARBA00023015"/>
    </source>
</evidence>
<dbReference type="Pfam" id="PF11951">
    <property type="entry name" value="Fungal_trans_2"/>
    <property type="match status" value="1"/>
</dbReference>
<dbReference type="EMBL" id="KV878594">
    <property type="protein sequence ID" value="OJJ54573.1"/>
    <property type="molecule type" value="Genomic_DNA"/>
</dbReference>
<dbReference type="InterPro" id="IPR021858">
    <property type="entry name" value="Fun_TF"/>
</dbReference>
<dbReference type="STRING" id="1036612.A0A1L9T5K9"/>
<keyword evidence="3" id="KW-0238">DNA-binding</keyword>
<dbReference type="GeneID" id="63763413"/>
<organism evidence="7 8">
    <name type="scientific">Aspergillus sydowii CBS 593.65</name>
    <dbReference type="NCBI Taxonomy" id="1036612"/>
    <lineage>
        <taxon>Eukaryota</taxon>
        <taxon>Fungi</taxon>
        <taxon>Dikarya</taxon>
        <taxon>Ascomycota</taxon>
        <taxon>Pezizomycotina</taxon>
        <taxon>Eurotiomycetes</taxon>
        <taxon>Eurotiomycetidae</taxon>
        <taxon>Eurotiales</taxon>
        <taxon>Aspergillaceae</taxon>
        <taxon>Aspergillus</taxon>
        <taxon>Aspergillus subgen. Nidulantes</taxon>
    </lineage>
</organism>
<keyword evidence="5" id="KW-0539">Nucleus</keyword>
<evidence type="ECO:0000256" key="1">
    <source>
        <dbReference type="ARBA" id="ARBA00004123"/>
    </source>
</evidence>
<dbReference type="GO" id="GO:0008270">
    <property type="term" value="F:zinc ion binding"/>
    <property type="evidence" value="ECO:0007669"/>
    <property type="project" value="InterPro"/>
</dbReference>
<dbReference type="GO" id="GO:0005634">
    <property type="term" value="C:nucleus"/>
    <property type="evidence" value="ECO:0007669"/>
    <property type="project" value="UniProtKB-SubCell"/>
</dbReference>
<dbReference type="CDD" id="cd00067">
    <property type="entry name" value="GAL4"/>
    <property type="match status" value="1"/>
</dbReference>
<dbReference type="Proteomes" id="UP000184356">
    <property type="component" value="Unassembled WGS sequence"/>
</dbReference>
<sequence>MRKVVLGHCSVVSGVMPSAPKSYRRPRRPPAHLRTKTGCLTCRKRRKKCDEQADTCGNCSRRWLECIWPSRRSTPTSDDVPSVLPLQVPPGNSVAASPSAETISLDEPLDTELPAPPLYPEPTALPFYAGVIPTASGPIFDLLRTKWLRQLIRPLAYESLIELYHQESMSMAMYTPFYMHALLACCAAEYPVDGTNVNATEQFSRLSRKHYIRAITGLRKALGTDEANMNREGIIRTVLILCIFERAKPWPSSGVGAHLSGLAQLIQSESVWGTLDCPVSTAGAALRRVVLEGFIFHAATSVPFQPLSDQQSSLDGTMQLAESRLEHMFSQGTDHNPDSPVLGVDPKLFVLIRELSLMHREHKLSDLGSNPRLQHGQTLSRMQDQLPLYRRLYSTAIYRCPGSLSIQPETGPSSAYKNDSTNPFLIGPLLYITAAEILLSDMLGNVTSPEYYASALSIPELVQEGVQLVSQLEPTKDYYAEYYGWPIYVLAKFVSCEQDRKCLLSQVNAFWQQTRSGTMARLADILGNDSRTSTQ</sequence>
<evidence type="ECO:0000313" key="8">
    <source>
        <dbReference type="Proteomes" id="UP000184356"/>
    </source>
</evidence>
<dbReference type="RefSeq" id="XP_040698379.1">
    <property type="nucleotide sequence ID" value="XM_040847340.1"/>
</dbReference>
<keyword evidence="8" id="KW-1185">Reference proteome</keyword>
<dbReference type="PANTHER" id="PTHR37534:SF46">
    <property type="entry name" value="ZN(II)2CYS6 TRANSCRIPTION FACTOR (EUROFUNG)"/>
    <property type="match status" value="1"/>
</dbReference>